<proteinExistence type="predicted"/>
<feature type="region of interest" description="Disordered" evidence="1">
    <location>
        <begin position="1"/>
        <end position="41"/>
    </location>
</feature>
<dbReference type="RefSeq" id="XP_067921273.1">
    <property type="nucleotide sequence ID" value="XM_068066753.1"/>
</dbReference>
<evidence type="ECO:0000313" key="2">
    <source>
        <dbReference type="EMBL" id="PHJ19575.1"/>
    </source>
</evidence>
<evidence type="ECO:0000256" key="1">
    <source>
        <dbReference type="SAM" id="MobiDB-lite"/>
    </source>
</evidence>
<dbReference type="Proteomes" id="UP000221165">
    <property type="component" value="Unassembled WGS sequence"/>
</dbReference>
<organism evidence="2 3">
    <name type="scientific">Cystoisospora suis</name>
    <dbReference type="NCBI Taxonomy" id="483139"/>
    <lineage>
        <taxon>Eukaryota</taxon>
        <taxon>Sar</taxon>
        <taxon>Alveolata</taxon>
        <taxon>Apicomplexa</taxon>
        <taxon>Conoidasida</taxon>
        <taxon>Coccidia</taxon>
        <taxon>Eucoccidiorida</taxon>
        <taxon>Eimeriorina</taxon>
        <taxon>Sarcocystidae</taxon>
        <taxon>Cystoisospora</taxon>
    </lineage>
</organism>
<dbReference type="AlphaFoldDB" id="A0A2C6KTE2"/>
<dbReference type="EMBL" id="MIGC01003357">
    <property type="protein sequence ID" value="PHJ19575.1"/>
    <property type="molecule type" value="Genomic_DNA"/>
</dbReference>
<sequence>MAASSMELSLPLSRSKMKKKGEKKRKGWRSKVRRRRRRKERKKMIRLVKRDWMEVVAAVLILGRLKRTCAKEDGRGVHTPH</sequence>
<gene>
    <name evidence="2" type="ORF">CSUI_006597</name>
</gene>
<dbReference type="GeneID" id="94429964"/>
<feature type="compositionally biased region" description="Basic residues" evidence="1">
    <location>
        <begin position="15"/>
        <end position="41"/>
    </location>
</feature>
<name>A0A2C6KTE2_9APIC</name>
<comment type="caution">
    <text evidence="2">The sequence shown here is derived from an EMBL/GenBank/DDBJ whole genome shotgun (WGS) entry which is preliminary data.</text>
</comment>
<dbReference type="VEuPathDB" id="ToxoDB:CSUI_006597"/>
<protein>
    <submittedName>
        <fullName evidence="2">Uncharacterized protein</fullName>
    </submittedName>
</protein>
<keyword evidence="3" id="KW-1185">Reference proteome</keyword>
<evidence type="ECO:0000313" key="3">
    <source>
        <dbReference type="Proteomes" id="UP000221165"/>
    </source>
</evidence>
<reference evidence="2 3" key="1">
    <citation type="journal article" date="2017" name="Int. J. Parasitol.">
        <title>The genome of the protozoan parasite Cystoisospora suis and a reverse vaccinology approach to identify vaccine candidates.</title>
        <authorList>
            <person name="Palmieri N."/>
            <person name="Shrestha A."/>
            <person name="Ruttkowski B."/>
            <person name="Beck T."/>
            <person name="Vogl C."/>
            <person name="Tomley F."/>
            <person name="Blake D.P."/>
            <person name="Joachim A."/>
        </authorList>
    </citation>
    <scope>NUCLEOTIDE SEQUENCE [LARGE SCALE GENOMIC DNA]</scope>
    <source>
        <strain evidence="2 3">Wien I</strain>
    </source>
</reference>
<accession>A0A2C6KTE2</accession>